<organism evidence="2 3">
    <name type="scientific">Emiliania huxleyi (strain CCMP1516)</name>
    <dbReference type="NCBI Taxonomy" id="280463"/>
    <lineage>
        <taxon>Eukaryota</taxon>
        <taxon>Haptista</taxon>
        <taxon>Haptophyta</taxon>
        <taxon>Prymnesiophyceae</taxon>
        <taxon>Isochrysidales</taxon>
        <taxon>Noelaerhabdaceae</taxon>
        <taxon>Emiliania</taxon>
    </lineage>
</organism>
<accession>A0A0D3I4Z9</accession>
<dbReference type="Proteomes" id="UP000013827">
    <property type="component" value="Unassembled WGS sequence"/>
</dbReference>
<dbReference type="EnsemblProtists" id="EOD06334">
    <property type="protein sequence ID" value="EOD06334"/>
    <property type="gene ID" value="EMIHUDRAFT_219172"/>
</dbReference>
<feature type="region of interest" description="Disordered" evidence="1">
    <location>
        <begin position="209"/>
        <end position="232"/>
    </location>
</feature>
<evidence type="ECO:0000313" key="2">
    <source>
        <dbReference type="EnsemblProtists" id="EOD06334"/>
    </source>
</evidence>
<feature type="compositionally biased region" description="Low complexity" evidence="1">
    <location>
        <begin position="106"/>
        <end position="117"/>
    </location>
</feature>
<proteinExistence type="predicted"/>
<dbReference type="HOGENOM" id="CLU_614586_0_0_1"/>
<feature type="compositionally biased region" description="Basic and acidic residues" evidence="1">
    <location>
        <begin position="150"/>
        <end position="169"/>
    </location>
</feature>
<dbReference type="KEGG" id="ehx:EMIHUDRAFT_219172"/>
<evidence type="ECO:0000313" key="3">
    <source>
        <dbReference type="Proteomes" id="UP000013827"/>
    </source>
</evidence>
<sequence length="446" mass="46740">MLVPFYASDARSPPPAPSQIQNNVGETGVPRWSLVPGLKLRALRVGTSDSINNMSENKTEVKARIIPAENAPALKPVTEDAPALEPVTAGGSPLPSIKEFPEEEPAAAASAWPSARAGGDADWNVSTKEFPEKEPAPSVSASHHLSPHTRGIDEWKTPSPLRKIERKGESNLVDRSNKTTKIPTPIGRVDSNGFAALLGTDVDEEDLAGVGSAGKASVDDAPPSSTTPSTRSGLRVGKFCSTKLLCGFLTVVVILGCSAVALSSYGSGGVSEFLESVFVPDAAAVDPMPEPNSGLLFASPDRHPTFAPRPTPPVSNPVDDPNWLVAASGFCSDLSSTPVAGVASIDFKFHPEVSVAFTDAPFHQGGAGALVRLLQLPRVAKERVSLRHIDAIHPKAQVEGGKPDWAVLRVLARTAPGWVVHGETQRPGVIGLKHVEEGASVIEKGG</sequence>
<dbReference type="PaxDb" id="2903-EOD06334"/>
<dbReference type="AlphaFoldDB" id="A0A0D3I4Z9"/>
<feature type="region of interest" description="Disordered" evidence="1">
    <location>
        <begin position="1"/>
        <end position="28"/>
    </location>
</feature>
<feature type="region of interest" description="Disordered" evidence="1">
    <location>
        <begin position="68"/>
        <end position="185"/>
    </location>
</feature>
<reference evidence="2" key="2">
    <citation type="submission" date="2024-10" db="UniProtKB">
        <authorList>
            <consortium name="EnsemblProtists"/>
        </authorList>
    </citation>
    <scope>IDENTIFICATION</scope>
</reference>
<reference evidence="3" key="1">
    <citation type="journal article" date="2013" name="Nature">
        <title>Pan genome of the phytoplankton Emiliania underpins its global distribution.</title>
        <authorList>
            <person name="Read B.A."/>
            <person name="Kegel J."/>
            <person name="Klute M.J."/>
            <person name="Kuo A."/>
            <person name="Lefebvre S.C."/>
            <person name="Maumus F."/>
            <person name="Mayer C."/>
            <person name="Miller J."/>
            <person name="Monier A."/>
            <person name="Salamov A."/>
            <person name="Young J."/>
            <person name="Aguilar M."/>
            <person name="Claverie J.M."/>
            <person name="Frickenhaus S."/>
            <person name="Gonzalez K."/>
            <person name="Herman E.K."/>
            <person name="Lin Y.C."/>
            <person name="Napier J."/>
            <person name="Ogata H."/>
            <person name="Sarno A.F."/>
            <person name="Shmutz J."/>
            <person name="Schroeder D."/>
            <person name="de Vargas C."/>
            <person name="Verret F."/>
            <person name="von Dassow P."/>
            <person name="Valentin K."/>
            <person name="Van de Peer Y."/>
            <person name="Wheeler G."/>
            <person name="Dacks J.B."/>
            <person name="Delwiche C.F."/>
            <person name="Dyhrman S.T."/>
            <person name="Glockner G."/>
            <person name="John U."/>
            <person name="Richards T."/>
            <person name="Worden A.Z."/>
            <person name="Zhang X."/>
            <person name="Grigoriev I.V."/>
            <person name="Allen A.E."/>
            <person name="Bidle K."/>
            <person name="Borodovsky M."/>
            <person name="Bowler C."/>
            <person name="Brownlee C."/>
            <person name="Cock J.M."/>
            <person name="Elias M."/>
            <person name="Gladyshev V.N."/>
            <person name="Groth M."/>
            <person name="Guda C."/>
            <person name="Hadaegh A."/>
            <person name="Iglesias-Rodriguez M.D."/>
            <person name="Jenkins J."/>
            <person name="Jones B.M."/>
            <person name="Lawson T."/>
            <person name="Leese F."/>
            <person name="Lindquist E."/>
            <person name="Lobanov A."/>
            <person name="Lomsadze A."/>
            <person name="Malik S.B."/>
            <person name="Marsh M.E."/>
            <person name="Mackinder L."/>
            <person name="Mock T."/>
            <person name="Mueller-Roeber B."/>
            <person name="Pagarete A."/>
            <person name="Parker M."/>
            <person name="Probert I."/>
            <person name="Quesneville H."/>
            <person name="Raines C."/>
            <person name="Rensing S.A."/>
            <person name="Riano-Pachon D.M."/>
            <person name="Richier S."/>
            <person name="Rokitta S."/>
            <person name="Shiraiwa Y."/>
            <person name="Soanes D.M."/>
            <person name="van der Giezen M."/>
            <person name="Wahlund T.M."/>
            <person name="Williams B."/>
            <person name="Wilson W."/>
            <person name="Wolfe G."/>
            <person name="Wurch L.L."/>
        </authorList>
    </citation>
    <scope>NUCLEOTIDE SEQUENCE</scope>
</reference>
<keyword evidence="3" id="KW-1185">Reference proteome</keyword>
<dbReference type="RefSeq" id="XP_005758763.1">
    <property type="nucleotide sequence ID" value="XM_005758706.1"/>
</dbReference>
<name>A0A0D3I4Z9_EMIH1</name>
<evidence type="ECO:0000256" key="1">
    <source>
        <dbReference type="SAM" id="MobiDB-lite"/>
    </source>
</evidence>
<protein>
    <submittedName>
        <fullName evidence="2">Uncharacterized protein</fullName>
    </submittedName>
</protein>
<dbReference type="GeneID" id="17252512"/>